<dbReference type="RefSeq" id="XP_066719095.1">
    <property type="nucleotide sequence ID" value="XM_066854817.1"/>
</dbReference>
<gene>
    <name evidence="2" type="ORF">PG994_003408</name>
</gene>
<evidence type="ECO:0000259" key="1">
    <source>
        <dbReference type="PROSITE" id="PS50181"/>
    </source>
</evidence>
<organism evidence="2 3">
    <name type="scientific">Apiospora phragmitis</name>
    <dbReference type="NCBI Taxonomy" id="2905665"/>
    <lineage>
        <taxon>Eukaryota</taxon>
        <taxon>Fungi</taxon>
        <taxon>Dikarya</taxon>
        <taxon>Ascomycota</taxon>
        <taxon>Pezizomycotina</taxon>
        <taxon>Sordariomycetes</taxon>
        <taxon>Xylariomycetidae</taxon>
        <taxon>Amphisphaeriales</taxon>
        <taxon>Apiosporaceae</taxon>
        <taxon>Apiospora</taxon>
    </lineage>
</organism>
<dbReference type="GeneID" id="92087880"/>
<dbReference type="InterPro" id="IPR001810">
    <property type="entry name" value="F-box_dom"/>
</dbReference>
<evidence type="ECO:0000313" key="2">
    <source>
        <dbReference type="EMBL" id="KAK8076136.1"/>
    </source>
</evidence>
<protein>
    <recommendedName>
        <fullName evidence="1">F-box domain-containing protein</fullName>
    </recommendedName>
</protein>
<dbReference type="SUPFAM" id="SSF81383">
    <property type="entry name" value="F-box domain"/>
    <property type="match status" value="1"/>
</dbReference>
<reference evidence="2 3" key="1">
    <citation type="submission" date="2023-01" db="EMBL/GenBank/DDBJ databases">
        <title>Analysis of 21 Apiospora genomes using comparative genomics revels a genus with tremendous synthesis potential of carbohydrate active enzymes and secondary metabolites.</title>
        <authorList>
            <person name="Sorensen T."/>
        </authorList>
    </citation>
    <scope>NUCLEOTIDE SEQUENCE [LARGE SCALE GENOMIC DNA]</scope>
    <source>
        <strain evidence="2 3">CBS 135458</strain>
    </source>
</reference>
<dbReference type="EMBL" id="JAQQWL010000004">
    <property type="protein sequence ID" value="KAK8076136.1"/>
    <property type="molecule type" value="Genomic_DNA"/>
</dbReference>
<sequence>MAENNNIVESSHGDQINVDSDGELNRMMADCTSDRLGVSTEQSSPGFLCLPNELVLKIFGYLPQDTLHQLRLVNRVTNELSPPRCMKLRNMNQPDLSEYVANALNAPLDSVKHLRYVVFPLRE</sequence>
<dbReference type="PROSITE" id="PS50181">
    <property type="entry name" value="FBOX"/>
    <property type="match status" value="1"/>
</dbReference>
<keyword evidence="3" id="KW-1185">Reference proteome</keyword>
<proteinExistence type="predicted"/>
<dbReference type="Pfam" id="PF12937">
    <property type="entry name" value="F-box-like"/>
    <property type="match status" value="1"/>
</dbReference>
<feature type="domain" description="F-box" evidence="1">
    <location>
        <begin position="44"/>
        <end position="91"/>
    </location>
</feature>
<evidence type="ECO:0000313" key="3">
    <source>
        <dbReference type="Proteomes" id="UP001480595"/>
    </source>
</evidence>
<dbReference type="Proteomes" id="UP001480595">
    <property type="component" value="Unassembled WGS sequence"/>
</dbReference>
<accession>A0ABR1VXZ3</accession>
<comment type="caution">
    <text evidence="2">The sequence shown here is derived from an EMBL/GenBank/DDBJ whole genome shotgun (WGS) entry which is preliminary data.</text>
</comment>
<dbReference type="InterPro" id="IPR036047">
    <property type="entry name" value="F-box-like_dom_sf"/>
</dbReference>
<name>A0ABR1VXZ3_9PEZI</name>